<dbReference type="AlphaFoldDB" id="A9V7Q7"/>
<accession>A9V7Q7</accession>
<sequence>MTESATGVLNRAITAMATIEVRLKEKSIEDAKLYWVQMQQKRPWKPENRMPPIPGISISYLSGQDQAETIVKIGTVQVNISGERDHNWEDAWTRALTIGGAVHLLIVGDAGGAVHLLIVGDAGGLDEHLVNDVLIVAGQAGLAYVDVKALIEAWPSDSHAIAFTQQPNQFILALPSTADDINSILRHSGETFICESHIYYSGHGDTDGSWTTQAEDALSPAREVDANPALGRLAAFLSITQEMPLEEVKDKMESCLSDPSNSFNSALTKSLVQLIQTEHRAFPDLKVETQVGTAMLHMVPYSFGWLDASGAFFDLYNLQDKVASIKPNAAFLQRGKTPTAMTREAVESKQLHKAKALEIYIFGAGRGESSFVRFPGCNLLIDGGIHKNPLPCFWQLVRRLPSDEQLDLVVCTHYDNDHLNGLQRLLDECKKNKDLIGIGHLYTMKPPTKSKSKKVGRSKSTGSKLWVSAVHLLGEDKVHNLCIDRKVFYPPEPADSKLKLEVQMLSPPDEATLTKATELMDAVARSASPPNKASASLLVTATWGDVKRRALFTGDAPSPSVVAGLREATNIQKDKIPLVYADAPHHGSMLEQPNALFEAIDPEVFAVSTDGTGGHGHPDQTFLDEMSGIKEKACWFNYTSHALPGTRRAGTSGTRQNAVQSTFPNANYIDNQAREIATAALRVIITKDLNVSHRVNADGTE</sequence>
<dbReference type="Proteomes" id="UP000001357">
    <property type="component" value="Unassembled WGS sequence"/>
</dbReference>
<dbReference type="GeneID" id="5894068"/>
<dbReference type="InterPro" id="IPR036866">
    <property type="entry name" value="RibonucZ/Hydroxyglut_hydro"/>
</dbReference>
<proteinExistence type="predicted"/>
<dbReference type="InterPro" id="IPR057480">
    <property type="entry name" value="MAP1A/B/S-like_MBL"/>
</dbReference>
<dbReference type="EMBL" id="CH991566">
    <property type="protein sequence ID" value="EDQ86348.1"/>
    <property type="molecule type" value="Genomic_DNA"/>
</dbReference>
<dbReference type="PANTHER" id="PTHR30619">
    <property type="entry name" value="DNA INTERNALIZATION/COMPETENCE PROTEIN COMEC/REC2"/>
    <property type="match status" value="1"/>
</dbReference>
<evidence type="ECO:0000313" key="2">
    <source>
        <dbReference type="EMBL" id="EDQ86348.1"/>
    </source>
</evidence>
<name>A9V7Q7_MONBE</name>
<reference evidence="2 3" key="1">
    <citation type="journal article" date="2008" name="Nature">
        <title>The genome of the choanoflagellate Monosiga brevicollis and the origin of metazoans.</title>
        <authorList>
            <consortium name="JGI Sequencing"/>
            <person name="King N."/>
            <person name="Westbrook M.J."/>
            <person name="Young S.L."/>
            <person name="Kuo A."/>
            <person name="Abedin M."/>
            <person name="Chapman J."/>
            <person name="Fairclough S."/>
            <person name="Hellsten U."/>
            <person name="Isogai Y."/>
            <person name="Letunic I."/>
            <person name="Marr M."/>
            <person name="Pincus D."/>
            <person name="Putnam N."/>
            <person name="Rokas A."/>
            <person name="Wright K.J."/>
            <person name="Zuzow R."/>
            <person name="Dirks W."/>
            <person name="Good M."/>
            <person name="Goodstein D."/>
            <person name="Lemons D."/>
            <person name="Li W."/>
            <person name="Lyons J.B."/>
            <person name="Morris A."/>
            <person name="Nichols S."/>
            <person name="Richter D.J."/>
            <person name="Salamov A."/>
            <person name="Bork P."/>
            <person name="Lim W.A."/>
            <person name="Manning G."/>
            <person name="Miller W.T."/>
            <person name="McGinnis W."/>
            <person name="Shapiro H."/>
            <person name="Tjian R."/>
            <person name="Grigoriev I.V."/>
            <person name="Rokhsar D."/>
        </authorList>
    </citation>
    <scope>NUCLEOTIDE SEQUENCE [LARGE SCALE GENOMIC DNA]</scope>
    <source>
        <strain evidence="3">MX1 / ATCC 50154</strain>
    </source>
</reference>
<organism evidence="2 3">
    <name type="scientific">Monosiga brevicollis</name>
    <name type="common">Choanoflagellate</name>
    <dbReference type="NCBI Taxonomy" id="81824"/>
    <lineage>
        <taxon>Eukaryota</taxon>
        <taxon>Choanoflagellata</taxon>
        <taxon>Craspedida</taxon>
        <taxon>Salpingoecidae</taxon>
        <taxon>Monosiga</taxon>
    </lineage>
</organism>
<dbReference type="InterPro" id="IPR052159">
    <property type="entry name" value="Competence_DNA_uptake"/>
</dbReference>
<gene>
    <name evidence="2" type="ORF">MONBRDRAFT_28286</name>
</gene>
<evidence type="ECO:0000259" key="1">
    <source>
        <dbReference type="Pfam" id="PF25281"/>
    </source>
</evidence>
<dbReference type="STRING" id="81824.A9V7Q7"/>
<feature type="domain" description="Microtubule-associated protein 1A/B/S-like MBL-like" evidence="1">
    <location>
        <begin position="358"/>
        <end position="429"/>
    </location>
</feature>
<dbReference type="RefSeq" id="XP_001748738.1">
    <property type="nucleotide sequence ID" value="XM_001748686.1"/>
</dbReference>
<dbReference type="Gene3D" id="3.60.15.10">
    <property type="entry name" value="Ribonuclease Z/Hydroxyacylglutathione hydrolase-like"/>
    <property type="match status" value="1"/>
</dbReference>
<protein>
    <recommendedName>
        <fullName evidence="1">Microtubule-associated protein 1A/B/S-like MBL-like domain-containing protein</fullName>
    </recommendedName>
</protein>
<evidence type="ECO:0000313" key="3">
    <source>
        <dbReference type="Proteomes" id="UP000001357"/>
    </source>
</evidence>
<dbReference type="Pfam" id="PF25281">
    <property type="entry name" value="MBL_MAP1B"/>
    <property type="match status" value="1"/>
</dbReference>
<dbReference type="SUPFAM" id="SSF56281">
    <property type="entry name" value="Metallo-hydrolase/oxidoreductase"/>
    <property type="match status" value="1"/>
</dbReference>
<dbReference type="KEGG" id="mbr:MONBRDRAFT_28286"/>
<dbReference type="InParanoid" id="A9V7Q7"/>
<keyword evidence="3" id="KW-1185">Reference proteome</keyword>
<dbReference type="PANTHER" id="PTHR30619:SF1">
    <property type="entry name" value="RECOMBINATION PROTEIN 2"/>
    <property type="match status" value="1"/>
</dbReference>
<dbReference type="GO" id="GO:0005886">
    <property type="term" value="C:plasma membrane"/>
    <property type="evidence" value="ECO:0000318"/>
    <property type="project" value="GO_Central"/>
</dbReference>